<dbReference type="EnsemblPlants" id="AVESA.00010b.r2.5AG0861880.1">
    <property type="protein sequence ID" value="AVESA.00010b.r2.5AG0861880.1.CDS"/>
    <property type="gene ID" value="AVESA.00010b.r2.5AG0861880"/>
</dbReference>
<organism evidence="1 2">
    <name type="scientific">Avena sativa</name>
    <name type="common">Oat</name>
    <dbReference type="NCBI Taxonomy" id="4498"/>
    <lineage>
        <taxon>Eukaryota</taxon>
        <taxon>Viridiplantae</taxon>
        <taxon>Streptophyta</taxon>
        <taxon>Embryophyta</taxon>
        <taxon>Tracheophyta</taxon>
        <taxon>Spermatophyta</taxon>
        <taxon>Magnoliopsida</taxon>
        <taxon>Liliopsida</taxon>
        <taxon>Poales</taxon>
        <taxon>Poaceae</taxon>
        <taxon>BOP clade</taxon>
        <taxon>Pooideae</taxon>
        <taxon>Poodae</taxon>
        <taxon>Poeae</taxon>
        <taxon>Poeae Chloroplast Group 1 (Aveneae type)</taxon>
        <taxon>Aveninae</taxon>
        <taxon>Avena</taxon>
    </lineage>
</organism>
<evidence type="ECO:0000313" key="2">
    <source>
        <dbReference type="Proteomes" id="UP001732700"/>
    </source>
</evidence>
<reference evidence="1" key="2">
    <citation type="submission" date="2025-09" db="UniProtKB">
        <authorList>
            <consortium name="EnsemblPlants"/>
        </authorList>
    </citation>
    <scope>IDENTIFICATION</scope>
</reference>
<keyword evidence="2" id="KW-1185">Reference proteome</keyword>
<evidence type="ECO:0000313" key="1">
    <source>
        <dbReference type="EnsemblPlants" id="AVESA.00010b.r2.5AG0861880.1.CDS"/>
    </source>
</evidence>
<dbReference type="Proteomes" id="UP001732700">
    <property type="component" value="Chromosome 5A"/>
</dbReference>
<accession>A0ACD5XVV0</accession>
<reference evidence="1" key="1">
    <citation type="submission" date="2021-05" db="EMBL/GenBank/DDBJ databases">
        <authorList>
            <person name="Scholz U."/>
            <person name="Mascher M."/>
            <person name="Fiebig A."/>
        </authorList>
    </citation>
    <scope>NUCLEOTIDE SEQUENCE [LARGE SCALE GENOMIC DNA]</scope>
</reference>
<sequence length="698" mass="79181">MGDYPPPTDRPFLLTSPRSHSRRRRDPSEEPRSDSDWDGSSREDSPDSPGEAVRRAARRWSDDPAAARISRSAAADAGWWLGEIERQRVRLVRDWVHMAARDADDHQPPPPPSPQADLRIRGRQARLELVMRLAADRHAELQRLALRRPVSGFPHRNRIHALLRGRFLRNGGLPEEASRPPSVAARELGQLRQRHPVSGLRLENLVRGQAASLSDSSSAQNVELSTNDHSESTRSASEDTQDTHEQATENVDLQRIEGTATASDYGSNTPSIAEGLSEPPSQEESWHEDLEVDRRRVWDQFSHTVTTGEVSGRNWHDNTDNSSSDGRMEAGDHQDASLRETSDESASDDNLPDAHEEQHDSNHLPEVLEELQSNNHLQESHGEWNDPAEAHDEWQSDDHFPEVNEVWHEDDESNDDTAHNWHDDNNSEQPVDPESVLIRRANTFTPGDDDNVYSTELRELHSRRSVSNLLDSAFRENLDRLIRSYVERQGRGPLSLNLEAGAPAAATPDPPVQGQEQQHRDDEEQELRDATNVRPRLVIPPPPMPPRQPLWHSELHHNNWIRQNIHRSDIEWEAITDLRADMARLQQGMGHMQRMLEACMDMQLELQRSVRQEVSAALNRFIGERAESREIIDDGSKWINVRKGTCCVCCDTPIDSLLYRCGHMCTCSKCANELVRSGGKCPLCRAPIIEVIRAYFIM</sequence>
<protein>
    <submittedName>
        <fullName evidence="1">Uncharacterized protein</fullName>
    </submittedName>
</protein>
<name>A0ACD5XVV0_AVESA</name>
<proteinExistence type="predicted"/>